<dbReference type="InterPro" id="IPR016208">
    <property type="entry name" value="Ald_Oxase/xanthine_DH-like"/>
</dbReference>
<dbReference type="SUPFAM" id="SSF56176">
    <property type="entry name" value="FAD-binding/transporter-associated domain-like"/>
    <property type="match status" value="1"/>
</dbReference>
<dbReference type="Gene3D" id="1.10.150.120">
    <property type="entry name" value="[2Fe-2S]-binding domain"/>
    <property type="match status" value="1"/>
</dbReference>
<dbReference type="Gene3D" id="3.10.20.30">
    <property type="match status" value="1"/>
</dbReference>
<evidence type="ECO:0000259" key="6">
    <source>
        <dbReference type="PROSITE" id="PS51085"/>
    </source>
</evidence>
<dbReference type="GO" id="GO:0005506">
    <property type="term" value="F:iron ion binding"/>
    <property type="evidence" value="ECO:0007669"/>
    <property type="project" value="InterPro"/>
</dbReference>
<dbReference type="Proteomes" id="UP000035081">
    <property type="component" value="Chromosome"/>
</dbReference>
<dbReference type="SUPFAM" id="SSF54292">
    <property type="entry name" value="2Fe-2S ferredoxin-like"/>
    <property type="match status" value="1"/>
</dbReference>
<dbReference type="SMART" id="SM01092">
    <property type="entry name" value="CO_deh_flav_C"/>
    <property type="match status" value="1"/>
</dbReference>
<dbReference type="HOGENOM" id="CLU_001681_9_0_6"/>
<evidence type="ECO:0000313" key="8">
    <source>
        <dbReference type="EMBL" id="AHI31659.1"/>
    </source>
</evidence>
<evidence type="ECO:0000256" key="1">
    <source>
        <dbReference type="ARBA" id="ARBA00022630"/>
    </source>
</evidence>
<dbReference type="InterPro" id="IPR002888">
    <property type="entry name" value="2Fe-2S-bd"/>
</dbReference>
<dbReference type="GO" id="GO:0004854">
    <property type="term" value="F:xanthine dehydrogenase activity"/>
    <property type="evidence" value="ECO:0007669"/>
    <property type="project" value="InterPro"/>
</dbReference>
<protein>
    <submittedName>
        <fullName evidence="8">Molybdopterin dehydrogenase</fullName>
    </submittedName>
</protein>
<keyword evidence="3" id="KW-0274">FAD</keyword>
<dbReference type="InterPro" id="IPR036683">
    <property type="entry name" value="CO_DH_flav_C_dom_sf"/>
</dbReference>
<dbReference type="InterPro" id="IPR006058">
    <property type="entry name" value="2Fe2S_fd_BS"/>
</dbReference>
<dbReference type="PROSITE" id="PS51387">
    <property type="entry name" value="FAD_PCMH"/>
    <property type="match status" value="1"/>
</dbReference>
<dbReference type="InterPro" id="IPR002346">
    <property type="entry name" value="Mopterin_DH_FAD-bd"/>
</dbReference>
<dbReference type="SUPFAM" id="SSF47741">
    <property type="entry name" value="CO dehydrogenase ISP C-domain like"/>
    <property type="match status" value="1"/>
</dbReference>
<keyword evidence="5" id="KW-0408">Iron</keyword>
<dbReference type="PANTHER" id="PTHR45444:SF3">
    <property type="entry name" value="XANTHINE DEHYDROGENASE"/>
    <property type="match status" value="1"/>
</dbReference>
<dbReference type="InterPro" id="IPR036318">
    <property type="entry name" value="FAD-bd_PCMH-like_sf"/>
</dbReference>
<dbReference type="Pfam" id="PF03450">
    <property type="entry name" value="CO_deh_flav_C"/>
    <property type="match status" value="1"/>
</dbReference>
<dbReference type="NCBIfam" id="TIGR02963">
    <property type="entry name" value="xanthine_xdhA"/>
    <property type="match status" value="1"/>
</dbReference>
<dbReference type="KEGG" id="msr:AU15_11280"/>
<dbReference type="PIRSF" id="PIRSF036557">
    <property type="entry name" value="XdhA_RC"/>
    <property type="match status" value="1"/>
</dbReference>
<dbReference type="Pfam" id="PF01799">
    <property type="entry name" value="Fer2_2"/>
    <property type="match status" value="1"/>
</dbReference>
<dbReference type="PANTHER" id="PTHR45444">
    <property type="entry name" value="XANTHINE DEHYDROGENASE"/>
    <property type="match status" value="1"/>
</dbReference>
<dbReference type="InterPro" id="IPR036884">
    <property type="entry name" value="2Fe-2S-bd_dom_sf"/>
</dbReference>
<dbReference type="InterPro" id="IPR001041">
    <property type="entry name" value="2Fe-2S_ferredoxin-type"/>
</dbReference>
<evidence type="ECO:0000259" key="7">
    <source>
        <dbReference type="PROSITE" id="PS51387"/>
    </source>
</evidence>
<keyword evidence="2" id="KW-0479">Metal-binding</keyword>
<dbReference type="InterPro" id="IPR036010">
    <property type="entry name" value="2Fe-2S_ferredoxin-like_sf"/>
</dbReference>
<dbReference type="AlphaFoldDB" id="W5YRZ1"/>
<feature type="domain" description="FAD-binding PCMH-type" evidence="7">
    <location>
        <begin position="192"/>
        <end position="367"/>
    </location>
</feature>
<dbReference type="Gene3D" id="3.30.465.10">
    <property type="match status" value="1"/>
</dbReference>
<dbReference type="InterPro" id="IPR016167">
    <property type="entry name" value="FAD-bd_PCMH_sub1"/>
</dbReference>
<dbReference type="GO" id="GO:0051537">
    <property type="term" value="F:2 iron, 2 sulfur cluster binding"/>
    <property type="evidence" value="ECO:0007669"/>
    <property type="project" value="InterPro"/>
</dbReference>
<organism evidence="8 9">
    <name type="scientific">Marinobacter salarius</name>
    <dbReference type="NCBI Taxonomy" id="1420917"/>
    <lineage>
        <taxon>Bacteria</taxon>
        <taxon>Pseudomonadati</taxon>
        <taxon>Pseudomonadota</taxon>
        <taxon>Gammaproteobacteria</taxon>
        <taxon>Pseudomonadales</taxon>
        <taxon>Marinobacteraceae</taxon>
        <taxon>Marinobacter</taxon>
    </lineage>
</organism>
<gene>
    <name evidence="8" type="ORF">AU15_11280</name>
</gene>
<dbReference type="InterPro" id="IPR014307">
    <property type="entry name" value="Xanthine_DH_ssu"/>
</dbReference>
<dbReference type="InterPro" id="IPR016169">
    <property type="entry name" value="FAD-bd_PCMH_sub2"/>
</dbReference>
<evidence type="ECO:0000256" key="5">
    <source>
        <dbReference type="ARBA" id="ARBA00023004"/>
    </source>
</evidence>
<name>W5YRZ1_9GAMM</name>
<dbReference type="Gene3D" id="3.30.390.50">
    <property type="entry name" value="CO dehydrogenase flavoprotein, C-terminal domain"/>
    <property type="match status" value="1"/>
</dbReference>
<keyword evidence="1" id="KW-0285">Flavoprotein</keyword>
<dbReference type="InterPro" id="IPR005107">
    <property type="entry name" value="CO_DH_flav_C"/>
</dbReference>
<dbReference type="SUPFAM" id="SSF55447">
    <property type="entry name" value="CO dehydrogenase flavoprotein C-terminal domain-like"/>
    <property type="match status" value="1"/>
</dbReference>
<reference evidence="8 9" key="1">
    <citation type="journal article" date="2014" name="Genome Announc.">
        <title>Draft Genome Sequences of Marinobacter similis A3d10T and Marinobacter salarius R9SW1T.</title>
        <authorList>
            <person name="Ivanova E.P."/>
            <person name="Ng H.J."/>
            <person name="Webb H.K."/>
            <person name="Feng G."/>
            <person name="Oshima K."/>
            <person name="Hattori M."/>
            <person name="Ohkuma M."/>
            <person name="Sergeev A.F."/>
            <person name="Mikhailov V.V."/>
            <person name="Crawford R.J."/>
            <person name="Sawabe T."/>
        </authorList>
    </citation>
    <scope>NUCLEOTIDE SEQUENCE [LARGE SCALE GENOMIC DNA]</scope>
    <source>
        <strain evidence="9">A3d10 and R9SW1</strain>
    </source>
</reference>
<dbReference type="InterPro" id="IPR012675">
    <property type="entry name" value="Beta-grasp_dom_sf"/>
</dbReference>
<keyword evidence="4" id="KW-0560">Oxidoreductase</keyword>
<dbReference type="PROSITE" id="PS51085">
    <property type="entry name" value="2FE2S_FER_2"/>
    <property type="match status" value="1"/>
</dbReference>
<evidence type="ECO:0000313" key="9">
    <source>
        <dbReference type="Proteomes" id="UP000035081"/>
    </source>
</evidence>
<accession>W5YRZ1</accession>
<dbReference type="PROSITE" id="PS00197">
    <property type="entry name" value="2FE2S_FER_1"/>
    <property type="match status" value="1"/>
</dbReference>
<evidence type="ECO:0000256" key="2">
    <source>
        <dbReference type="ARBA" id="ARBA00022723"/>
    </source>
</evidence>
<dbReference type="InterPro" id="IPR012175">
    <property type="entry name" value="Xanth_DH_ssu_bac"/>
</dbReference>
<proteinExistence type="predicted"/>
<evidence type="ECO:0000256" key="4">
    <source>
        <dbReference type="ARBA" id="ARBA00023002"/>
    </source>
</evidence>
<dbReference type="Gene3D" id="3.30.43.10">
    <property type="entry name" value="Uridine Diphospho-n-acetylenolpyruvylglucosamine Reductase, domain 2"/>
    <property type="match status" value="1"/>
</dbReference>
<dbReference type="CDD" id="cd00207">
    <property type="entry name" value="fer2"/>
    <property type="match status" value="1"/>
</dbReference>
<sequence length="496" mass="53470">MIEFVLNGRTEKVDQVDPNLSILEWLRTKMRLTGTKEGCASGDCGACTVITGTPDPQGNIRYEAINSCISLVGGLHGKELITVEAFQQEPGHPVQRSMMEKHGAQCGFCTPGIVMSLVAFHANKEGPTPDDHRLLEALSGNLCRCTGYRPIIEAGRQALVQEWTPEPSHPAASLCGTSARPELSGIPGGSVSSGTTDGLRYDAPATLAELRELRRNFPDSRLVAGSTDLALEITQQLKALPHLISVERVDELKGCTQEGDELVIGAAATYQQFRGPLSALWPAFDPMVERLGSLQIRNRGTLGGNIANASPIGDMPPPLIALDATLVLDGPDGDRRLPLEDFFHGYKQTDLKPGEFVHSVRVPVPRANEQLYIYKVSKRLDDDISAVLGAFRLTVEDGVVADCRLAFGGMAATPARAANELQIPVGVLPFSTARGSPSAAPTGRASRSRRLTRCLITVRVTSANTPMYPHFLYSAVLGLLRKLVKRPEGTLPAWVE</sequence>
<evidence type="ECO:0000256" key="3">
    <source>
        <dbReference type="ARBA" id="ARBA00022827"/>
    </source>
</evidence>
<dbReference type="InterPro" id="IPR016166">
    <property type="entry name" value="FAD-bd_PCMH"/>
</dbReference>
<dbReference type="Pfam" id="PF00111">
    <property type="entry name" value="Fer2"/>
    <property type="match status" value="1"/>
</dbReference>
<dbReference type="EMBL" id="CP007152">
    <property type="protein sequence ID" value="AHI31659.1"/>
    <property type="molecule type" value="Genomic_DNA"/>
</dbReference>
<dbReference type="Pfam" id="PF00941">
    <property type="entry name" value="FAD_binding_5"/>
    <property type="match status" value="1"/>
</dbReference>
<feature type="domain" description="2Fe-2S ferredoxin-type" evidence="6">
    <location>
        <begin position="1"/>
        <end position="86"/>
    </location>
</feature>
<dbReference type="GO" id="GO:0071949">
    <property type="term" value="F:FAD binding"/>
    <property type="evidence" value="ECO:0007669"/>
    <property type="project" value="InterPro"/>
</dbReference>